<reference evidence="3" key="1">
    <citation type="journal article" date="2019" name="Int. J. Syst. Evol. Microbiol.">
        <title>The Global Catalogue of Microorganisms (GCM) 10K type strain sequencing project: providing services to taxonomists for standard genome sequencing and annotation.</title>
        <authorList>
            <consortium name="The Broad Institute Genomics Platform"/>
            <consortium name="The Broad Institute Genome Sequencing Center for Infectious Disease"/>
            <person name="Wu L."/>
            <person name="Ma J."/>
        </authorList>
    </citation>
    <scope>NUCLEOTIDE SEQUENCE [LARGE SCALE GENOMIC DNA]</scope>
    <source>
        <strain evidence="3">NBRC 101365</strain>
    </source>
</reference>
<evidence type="ECO:0000259" key="1">
    <source>
        <dbReference type="Pfam" id="PF13454"/>
    </source>
</evidence>
<dbReference type="EMBL" id="BSPC01000096">
    <property type="protein sequence ID" value="GLS24119.1"/>
    <property type="molecule type" value="Genomic_DNA"/>
</dbReference>
<dbReference type="PANTHER" id="PTHR40254">
    <property type="entry name" value="BLR0577 PROTEIN"/>
    <property type="match status" value="1"/>
</dbReference>
<feature type="domain" description="FAD-dependent urate hydroxylase HpyO/Asp monooxygenase CreE-like FAD/NAD(P)-binding" evidence="1">
    <location>
        <begin position="14"/>
        <end position="163"/>
    </location>
</feature>
<gene>
    <name evidence="2" type="ORF">GCM10007874_71400</name>
</gene>
<dbReference type="PANTHER" id="PTHR40254:SF1">
    <property type="entry name" value="BLR0577 PROTEIN"/>
    <property type="match status" value="1"/>
</dbReference>
<comment type="caution">
    <text evidence="2">The sequence shown here is derived from an EMBL/GenBank/DDBJ whole genome shotgun (WGS) entry which is preliminary data.</text>
</comment>
<dbReference type="InterPro" id="IPR038732">
    <property type="entry name" value="HpyO/CreE_NAD-binding"/>
</dbReference>
<name>A0ABQ6CZK5_9HYPH</name>
<dbReference type="InterPro" id="IPR052189">
    <property type="entry name" value="L-asp_N-monooxygenase_NS-form"/>
</dbReference>
<dbReference type="InterPro" id="IPR036188">
    <property type="entry name" value="FAD/NAD-bd_sf"/>
</dbReference>
<organism evidence="2 3">
    <name type="scientific">Labrys miyagiensis</name>
    <dbReference type="NCBI Taxonomy" id="346912"/>
    <lineage>
        <taxon>Bacteria</taxon>
        <taxon>Pseudomonadati</taxon>
        <taxon>Pseudomonadota</taxon>
        <taxon>Alphaproteobacteria</taxon>
        <taxon>Hyphomicrobiales</taxon>
        <taxon>Xanthobacteraceae</taxon>
        <taxon>Labrys</taxon>
    </lineage>
</organism>
<protein>
    <recommendedName>
        <fullName evidence="1">FAD-dependent urate hydroxylase HpyO/Asp monooxygenase CreE-like FAD/NAD(P)-binding domain-containing protein</fullName>
    </recommendedName>
</protein>
<dbReference type="PRINTS" id="PR00368">
    <property type="entry name" value="FADPNR"/>
</dbReference>
<keyword evidence="3" id="KW-1185">Reference proteome</keyword>
<accession>A0ABQ6CZK5</accession>
<dbReference type="RefSeq" id="WP_284317040.1">
    <property type="nucleotide sequence ID" value="NZ_BSPC01000096.1"/>
</dbReference>
<dbReference type="Pfam" id="PF13454">
    <property type="entry name" value="NAD_binding_9"/>
    <property type="match status" value="1"/>
</dbReference>
<proteinExistence type="predicted"/>
<sequence>MLSPDPLPSTRHIVVIGGGASGVLMTAHLLRHHDPSLRVTLIEKSRELGAGIAYGTSHPNHLLNVRAANMSAYPDDPDHFWRWVGEHSSVDCPDAQSFAPRRLYRDYLADLLSPHLVQRAGSRRLAIVNDEVTGVEERPEGLLVRFAGREPLQADTAILATGNEGPKLQPASWRFDGWFDAGPASFSPDAEVVIVGTGLTMADRVLSLLHAGHRGRITAISRRGLRPHGHRPVLAYRLDAADIPYGTGITYLTRWLKQLARQHQAAGGDWRSIVDGLRPYTQPLWRNLPHEARRRFLRHARAWWDIHRHRMAPAAAARLEAAREAGQLSIVAGRVAGFEPQDQGVLVRYIARTGTAEQQIHADAVFECRGRAADVTATDNPALRQLLADGVVRPDRLGLGLDVGEDCGVIHRDGAASQRIYAVGPITSGVFWEIVAVPDIRQQVAKLAGHLMQRRIAAT</sequence>
<dbReference type="Proteomes" id="UP001156882">
    <property type="component" value="Unassembled WGS sequence"/>
</dbReference>
<evidence type="ECO:0000313" key="3">
    <source>
        <dbReference type="Proteomes" id="UP001156882"/>
    </source>
</evidence>
<dbReference type="SUPFAM" id="SSF51905">
    <property type="entry name" value="FAD/NAD(P)-binding domain"/>
    <property type="match status" value="2"/>
</dbReference>
<dbReference type="Gene3D" id="3.50.50.60">
    <property type="entry name" value="FAD/NAD(P)-binding domain"/>
    <property type="match status" value="2"/>
</dbReference>
<evidence type="ECO:0000313" key="2">
    <source>
        <dbReference type="EMBL" id="GLS24119.1"/>
    </source>
</evidence>